<dbReference type="CDD" id="cd00761">
    <property type="entry name" value="Glyco_tranf_GTA_type"/>
    <property type="match status" value="1"/>
</dbReference>
<gene>
    <name evidence="2" type="ORF">SAMN05878281_3071</name>
</gene>
<dbReference type="PANTHER" id="PTHR22916">
    <property type="entry name" value="GLYCOSYLTRANSFERASE"/>
    <property type="match status" value="1"/>
</dbReference>
<dbReference type="InterPro" id="IPR029044">
    <property type="entry name" value="Nucleotide-diphossugar_trans"/>
</dbReference>
<keyword evidence="3" id="KW-1185">Reference proteome</keyword>
<dbReference type="EMBL" id="LT670848">
    <property type="protein sequence ID" value="SHN01973.1"/>
    <property type="molecule type" value="Genomic_DNA"/>
</dbReference>
<evidence type="ECO:0000259" key="1">
    <source>
        <dbReference type="Pfam" id="PF00535"/>
    </source>
</evidence>
<dbReference type="RefSeq" id="WP_079736020.1">
    <property type="nucleotide sequence ID" value="NZ_LT670848.1"/>
</dbReference>
<keyword evidence="2" id="KW-0808">Transferase</keyword>
<evidence type="ECO:0000313" key="3">
    <source>
        <dbReference type="Proteomes" id="UP000190235"/>
    </source>
</evidence>
<organism evidence="2 3">
    <name type="scientific">Salegentibacter salegens</name>
    <dbReference type="NCBI Taxonomy" id="143223"/>
    <lineage>
        <taxon>Bacteria</taxon>
        <taxon>Pseudomonadati</taxon>
        <taxon>Bacteroidota</taxon>
        <taxon>Flavobacteriia</taxon>
        <taxon>Flavobacteriales</taxon>
        <taxon>Flavobacteriaceae</taxon>
        <taxon>Salegentibacter</taxon>
    </lineage>
</organism>
<name>A0A1M7NFF2_9FLAO</name>
<dbReference type="SUPFAM" id="SSF53448">
    <property type="entry name" value="Nucleotide-diphospho-sugar transferases"/>
    <property type="match status" value="1"/>
</dbReference>
<dbReference type="AlphaFoldDB" id="A0A1M7NFF2"/>
<protein>
    <submittedName>
        <fullName evidence="2">Glycosyltransferase involved in cell wall bisynthesis</fullName>
    </submittedName>
</protein>
<sequence length="311" mass="37216">MLVSIIIPVYNRENLIRETLNSVLTQTFENWECIIVDDGSTDETLKVINSFKRKDSRFRDFERPVDLNKGANACRNFGFKKSSGEYIIWFDSDDLLTPYHIEKKVEALEEERLDFVVARTQNFERNKLHEPYVYDKKDYGIKASDFILLKIHWYTYDVMLRREIARKISWNEKMKSWQDYNYFCKMLLVSENGKYLDEILTYRRLHSRSIQKQLTKNPQTFNQELLENRLLTYKDISADIDTYTQKELIFGMMNICLDLSKFRIRSNYFKDVGQIVKDKLGRTSNYNFNAALVMGFIFNKGHYFLNKAKRR</sequence>
<dbReference type="Pfam" id="PF00535">
    <property type="entry name" value="Glycos_transf_2"/>
    <property type="match status" value="1"/>
</dbReference>
<dbReference type="Gene3D" id="3.90.550.10">
    <property type="entry name" value="Spore Coat Polysaccharide Biosynthesis Protein SpsA, Chain A"/>
    <property type="match status" value="1"/>
</dbReference>
<dbReference type="PANTHER" id="PTHR22916:SF3">
    <property type="entry name" value="UDP-GLCNAC:BETAGAL BETA-1,3-N-ACETYLGLUCOSAMINYLTRANSFERASE-LIKE PROTEIN 1"/>
    <property type="match status" value="1"/>
</dbReference>
<accession>A0A1M7NFF2</accession>
<dbReference type="InterPro" id="IPR001173">
    <property type="entry name" value="Glyco_trans_2-like"/>
</dbReference>
<evidence type="ECO:0000313" key="2">
    <source>
        <dbReference type="EMBL" id="SHN01973.1"/>
    </source>
</evidence>
<dbReference type="STRING" id="143223.SAMN05878281_3071"/>
<reference evidence="3" key="1">
    <citation type="submission" date="2016-11" db="EMBL/GenBank/DDBJ databases">
        <authorList>
            <person name="Varghese N."/>
            <person name="Submissions S."/>
        </authorList>
    </citation>
    <scope>NUCLEOTIDE SEQUENCE [LARGE SCALE GENOMIC DNA]</scope>
    <source>
        <strain evidence="3">ACAM 48</strain>
    </source>
</reference>
<dbReference type="GO" id="GO:0016758">
    <property type="term" value="F:hexosyltransferase activity"/>
    <property type="evidence" value="ECO:0007669"/>
    <property type="project" value="UniProtKB-ARBA"/>
</dbReference>
<feature type="domain" description="Glycosyltransferase 2-like" evidence="1">
    <location>
        <begin position="4"/>
        <end position="166"/>
    </location>
</feature>
<dbReference type="OrthoDB" id="597270at2"/>
<dbReference type="Proteomes" id="UP000190235">
    <property type="component" value="Chromosome I"/>
</dbReference>
<proteinExistence type="predicted"/>